<evidence type="ECO:0000313" key="2">
    <source>
        <dbReference type="Proteomes" id="UP000184236"/>
    </source>
</evidence>
<dbReference type="OrthoDB" id="1446254at2"/>
<gene>
    <name evidence="1" type="ORF">SAMN05444408_105208</name>
</gene>
<keyword evidence="2" id="KW-1185">Reference proteome</keyword>
<dbReference type="RefSeq" id="WP_072884445.1">
    <property type="nucleotide sequence ID" value="NZ_FQVO01000005.1"/>
</dbReference>
<dbReference type="AlphaFoldDB" id="A0A1M4X660"/>
<dbReference type="Proteomes" id="UP000184236">
    <property type="component" value="Unassembled WGS sequence"/>
</dbReference>
<accession>A0A1M4X660</accession>
<protein>
    <submittedName>
        <fullName evidence="1">Uncharacterized protein</fullName>
    </submittedName>
</protein>
<dbReference type="EMBL" id="FQVO01000005">
    <property type="protein sequence ID" value="SHE89004.1"/>
    <property type="molecule type" value="Genomic_DNA"/>
</dbReference>
<reference evidence="2" key="1">
    <citation type="submission" date="2016-11" db="EMBL/GenBank/DDBJ databases">
        <authorList>
            <person name="Varghese N."/>
            <person name="Submissions S."/>
        </authorList>
    </citation>
    <scope>NUCLEOTIDE SEQUENCE [LARGE SCALE GENOMIC DNA]</scope>
    <source>
        <strain evidence="2">DSM 26898</strain>
    </source>
</reference>
<organism evidence="1 2">
    <name type="scientific">Chryseobacterium takakiae</name>
    <dbReference type="NCBI Taxonomy" id="1302685"/>
    <lineage>
        <taxon>Bacteria</taxon>
        <taxon>Pseudomonadati</taxon>
        <taxon>Bacteroidota</taxon>
        <taxon>Flavobacteriia</taxon>
        <taxon>Flavobacteriales</taxon>
        <taxon>Weeksellaceae</taxon>
        <taxon>Chryseobacterium group</taxon>
        <taxon>Chryseobacterium</taxon>
    </lineage>
</organism>
<sequence>MKNKEYYQQIKKNGKNVFEVYLEYKKTLSPLESMKKMRKDFPQITFEEAKEIMIICDTNYNSIEKYQGSILDDIKKIIEN</sequence>
<name>A0A1M4X660_9FLAO</name>
<proteinExistence type="predicted"/>
<dbReference type="STRING" id="1302685.SAMN05444408_105208"/>
<evidence type="ECO:0000313" key="1">
    <source>
        <dbReference type="EMBL" id="SHE89004.1"/>
    </source>
</evidence>